<dbReference type="CDD" id="cd00090">
    <property type="entry name" value="HTH_ARSR"/>
    <property type="match status" value="1"/>
</dbReference>
<evidence type="ECO:0000313" key="2">
    <source>
        <dbReference type="EMBL" id="SFK22326.1"/>
    </source>
</evidence>
<dbReference type="Gene3D" id="1.10.10.10">
    <property type="entry name" value="Winged helix-like DNA-binding domain superfamily/Winged helix DNA-binding domain"/>
    <property type="match status" value="1"/>
</dbReference>
<dbReference type="Proteomes" id="UP000199598">
    <property type="component" value="Unassembled WGS sequence"/>
</dbReference>
<dbReference type="Pfam" id="PF01022">
    <property type="entry name" value="HTH_5"/>
    <property type="match status" value="1"/>
</dbReference>
<dbReference type="InterPro" id="IPR036388">
    <property type="entry name" value="WH-like_DNA-bd_sf"/>
</dbReference>
<dbReference type="InterPro" id="IPR036390">
    <property type="entry name" value="WH_DNA-bd_sf"/>
</dbReference>
<evidence type="ECO:0000259" key="1">
    <source>
        <dbReference type="PROSITE" id="PS50987"/>
    </source>
</evidence>
<accession>A0A1I3XTL0</accession>
<dbReference type="EMBL" id="FOSK01000003">
    <property type="protein sequence ID" value="SFK22326.1"/>
    <property type="molecule type" value="Genomic_DNA"/>
</dbReference>
<name>A0A1I3XTL0_9HYPH</name>
<dbReference type="InterPro" id="IPR011991">
    <property type="entry name" value="ArsR-like_HTH"/>
</dbReference>
<dbReference type="SUPFAM" id="SSF46785">
    <property type="entry name" value="Winged helix' DNA-binding domain"/>
    <property type="match status" value="1"/>
</dbReference>
<dbReference type="InterPro" id="IPR001845">
    <property type="entry name" value="HTH_ArsR_DNA-bd_dom"/>
</dbReference>
<dbReference type="Gene3D" id="3.40.50.150">
    <property type="entry name" value="Vaccinia Virus protein VP39"/>
    <property type="match status" value="1"/>
</dbReference>
<dbReference type="NCBIfam" id="NF033788">
    <property type="entry name" value="HTH_metalloreg"/>
    <property type="match status" value="1"/>
</dbReference>
<sequence length="342" mass="37635">MIKTVNNEPEGKLPVEDLVGCLRACGETTRIRLLALLVLGELTVKDLTVILGQSQPRISRHLKLLCEAGVIKRYPEGAWVYYRLGEGGPAELARRIVAQSEQDDPVLAADHERLVSLRRAKAEEAAAFFAARANNWDKERSLHVPEVAVEAAMRALVGSKSFDTLLDLGTGTGRLLELFSEQYERGIGIDASQNMLSVARANLDRAGLQKAQVRQGDIYALPVAPDTADLTVVHQVLHYLEEPGRAILEAARALRPGGRLLLVDFAPHELEFLREKHAHRRLGFSQGQVGNWLSEADLELVSTNDLTPGAGEKDKLTVTLWLAQDRRVVTDLPVADQTKELA</sequence>
<dbReference type="InterPro" id="IPR013216">
    <property type="entry name" value="Methyltransf_11"/>
</dbReference>
<feature type="domain" description="HTH arsR-type" evidence="1">
    <location>
        <begin position="10"/>
        <end position="104"/>
    </location>
</feature>
<dbReference type="SUPFAM" id="SSF53335">
    <property type="entry name" value="S-adenosyl-L-methionine-dependent methyltransferases"/>
    <property type="match status" value="1"/>
</dbReference>
<proteinExistence type="predicted"/>
<keyword evidence="3" id="KW-1185">Reference proteome</keyword>
<protein>
    <submittedName>
        <fullName evidence="2">Transcriptional regulator, ArsR family</fullName>
    </submittedName>
</protein>
<dbReference type="PANTHER" id="PTHR43861">
    <property type="entry name" value="TRANS-ACONITATE 2-METHYLTRANSFERASE-RELATED"/>
    <property type="match status" value="1"/>
</dbReference>
<evidence type="ECO:0000313" key="3">
    <source>
        <dbReference type="Proteomes" id="UP000199598"/>
    </source>
</evidence>
<dbReference type="PRINTS" id="PR00778">
    <property type="entry name" value="HTHARSR"/>
</dbReference>
<dbReference type="InterPro" id="IPR029063">
    <property type="entry name" value="SAM-dependent_MTases_sf"/>
</dbReference>
<comment type="caution">
    <text evidence="2">The sequence shown here is derived from an EMBL/GenBank/DDBJ whole genome shotgun (WGS) entry which is preliminary data.</text>
</comment>
<dbReference type="Pfam" id="PF08241">
    <property type="entry name" value="Methyltransf_11"/>
    <property type="match status" value="1"/>
</dbReference>
<dbReference type="CDD" id="cd02440">
    <property type="entry name" value="AdoMet_MTases"/>
    <property type="match status" value="1"/>
</dbReference>
<dbReference type="PROSITE" id="PS50987">
    <property type="entry name" value="HTH_ARSR_2"/>
    <property type="match status" value="1"/>
</dbReference>
<organism evidence="2 3">
    <name type="scientific">Pseudovibrio ascidiaceicola</name>
    <dbReference type="NCBI Taxonomy" id="285279"/>
    <lineage>
        <taxon>Bacteria</taxon>
        <taxon>Pseudomonadati</taxon>
        <taxon>Pseudomonadota</taxon>
        <taxon>Alphaproteobacteria</taxon>
        <taxon>Hyphomicrobiales</taxon>
        <taxon>Stappiaceae</taxon>
        <taxon>Pseudovibrio</taxon>
    </lineage>
</organism>
<reference evidence="2 3" key="1">
    <citation type="submission" date="2016-10" db="EMBL/GenBank/DDBJ databases">
        <authorList>
            <person name="Varghese N."/>
            <person name="Submissions S."/>
        </authorList>
    </citation>
    <scope>NUCLEOTIDE SEQUENCE [LARGE SCALE GENOMIC DNA]</scope>
    <source>
        <strain evidence="2 3">DSM 16392</strain>
    </source>
</reference>
<dbReference type="SMART" id="SM00418">
    <property type="entry name" value="HTH_ARSR"/>
    <property type="match status" value="1"/>
</dbReference>
<dbReference type="PANTHER" id="PTHR43861:SF1">
    <property type="entry name" value="TRANS-ACONITATE 2-METHYLTRANSFERASE"/>
    <property type="match status" value="1"/>
</dbReference>
<gene>
    <name evidence="2" type="ORF">SAMN04488518_103116</name>
</gene>